<sequence>MSPTINKLFLFLFLSFLFISCQSKKGKPDVSSVPVDIKIERFDRAIAELKPEDIQSKNKSWQQQYNPFYSDYMQFMLKVSDPRDSIYLNEVLSEVIKKKDFVDLAAAVAKKYPDMKKQEAELSAAFSYIKYYFPNYEVPRLISFFSGFEVQVPIGEKYIGIGLDMFLGTNSPFYPALIGSIPLYVSRRFTPENITPRVIEAVIREELYPIKDADVNTLQQMVYHGKVLYAMDQLTDCQDSLKIGYTSAQLAWAEQYQRDVWQWFLEEDLLYSTDYLRTQKYFTEAPFTPELGGNNESAPKLGTFIGWQIVRKYMEKHPEKTLTDLLKAENAQEILEDSKFKGN</sequence>
<dbReference type="AlphaFoldDB" id="A0A5Q0QD92"/>
<evidence type="ECO:0000313" key="1">
    <source>
        <dbReference type="EMBL" id="QGA27473.1"/>
    </source>
</evidence>
<dbReference type="Pfam" id="PF25594">
    <property type="entry name" value="GldB_lipo"/>
    <property type="match status" value="1"/>
</dbReference>
<dbReference type="RefSeq" id="WP_153512309.1">
    <property type="nucleotide sequence ID" value="NZ_CP045652.1"/>
</dbReference>
<dbReference type="KEGG" id="sphe:GFH32_14630"/>
<dbReference type="Proteomes" id="UP000326921">
    <property type="component" value="Chromosome"/>
</dbReference>
<proteinExistence type="predicted"/>
<name>A0A5Q0QD92_9SPHI</name>
<protein>
    <submittedName>
        <fullName evidence="1">Gliding motility lipoprotein GldB</fullName>
    </submittedName>
</protein>
<dbReference type="EMBL" id="CP045652">
    <property type="protein sequence ID" value="QGA27473.1"/>
    <property type="molecule type" value="Genomic_DNA"/>
</dbReference>
<accession>A0A5Q0QD92</accession>
<keyword evidence="2" id="KW-1185">Reference proteome</keyword>
<dbReference type="PROSITE" id="PS51257">
    <property type="entry name" value="PROKAR_LIPOPROTEIN"/>
    <property type="match status" value="1"/>
</dbReference>
<organism evidence="1 2">
    <name type="scientific">Sphingobacterium zhuxiongii</name>
    <dbReference type="NCBI Taxonomy" id="2662364"/>
    <lineage>
        <taxon>Bacteria</taxon>
        <taxon>Pseudomonadati</taxon>
        <taxon>Bacteroidota</taxon>
        <taxon>Sphingobacteriia</taxon>
        <taxon>Sphingobacteriales</taxon>
        <taxon>Sphingobacteriaceae</taxon>
        <taxon>Sphingobacterium</taxon>
    </lineage>
</organism>
<gene>
    <name evidence="1" type="ORF">GFH32_14630</name>
</gene>
<evidence type="ECO:0000313" key="2">
    <source>
        <dbReference type="Proteomes" id="UP000326921"/>
    </source>
</evidence>
<keyword evidence="1" id="KW-0449">Lipoprotein</keyword>
<dbReference type="InterPro" id="IPR019853">
    <property type="entry name" value="GldB-like"/>
</dbReference>
<reference evidence="1 2" key="1">
    <citation type="submission" date="2019-10" db="EMBL/GenBank/DDBJ databases">
        <authorList>
            <person name="Dong K."/>
        </authorList>
    </citation>
    <scope>NUCLEOTIDE SEQUENCE [LARGE SCALE GENOMIC DNA]</scope>
    <source>
        <strain evidence="2">dk4302</strain>
    </source>
</reference>